<evidence type="ECO:0000259" key="8">
    <source>
        <dbReference type="PROSITE" id="PS50850"/>
    </source>
</evidence>
<feature type="transmembrane region" description="Helical" evidence="7">
    <location>
        <begin position="277"/>
        <end position="306"/>
    </location>
</feature>
<evidence type="ECO:0000256" key="6">
    <source>
        <dbReference type="ARBA" id="ARBA00023136"/>
    </source>
</evidence>
<dbReference type="PROSITE" id="PS50850">
    <property type="entry name" value="MFS"/>
    <property type="match status" value="1"/>
</dbReference>
<dbReference type="PRINTS" id="PR01035">
    <property type="entry name" value="TCRTETA"/>
</dbReference>
<dbReference type="InterPro" id="IPR011701">
    <property type="entry name" value="MFS"/>
</dbReference>
<dbReference type="InterPro" id="IPR036259">
    <property type="entry name" value="MFS_trans_sf"/>
</dbReference>
<organism evidence="9 10">
    <name type="scientific">Fictibacillus solisalsi</name>
    <dbReference type="NCBI Taxonomy" id="459525"/>
    <lineage>
        <taxon>Bacteria</taxon>
        <taxon>Bacillati</taxon>
        <taxon>Bacillota</taxon>
        <taxon>Bacilli</taxon>
        <taxon>Bacillales</taxon>
        <taxon>Fictibacillaceae</taxon>
        <taxon>Fictibacillus</taxon>
    </lineage>
</organism>
<dbReference type="STRING" id="459525.SAMN04488137_2548"/>
<dbReference type="InterPro" id="IPR020846">
    <property type="entry name" value="MFS_dom"/>
</dbReference>
<keyword evidence="5 7" id="KW-1133">Transmembrane helix</keyword>
<feature type="transmembrane region" description="Helical" evidence="7">
    <location>
        <begin position="128"/>
        <end position="151"/>
    </location>
</feature>
<dbReference type="PANTHER" id="PTHR23517:SF10">
    <property type="entry name" value="MAJOR FACILITATOR SUPERFAMILY (MFS) PROFILE DOMAIN-CONTAINING PROTEIN"/>
    <property type="match status" value="1"/>
</dbReference>
<proteinExistence type="predicted"/>
<dbReference type="InterPro" id="IPR001958">
    <property type="entry name" value="Tet-R_TetA/multi-R_MdtG-like"/>
</dbReference>
<accession>A0A1G9X3U9</accession>
<dbReference type="CDD" id="cd17329">
    <property type="entry name" value="MFS_MdtH_MDR_like"/>
    <property type="match status" value="1"/>
</dbReference>
<keyword evidence="6 7" id="KW-0472">Membrane</keyword>
<feature type="domain" description="Major facilitator superfamily (MFS) profile" evidence="8">
    <location>
        <begin position="4"/>
        <end position="387"/>
    </location>
</feature>
<dbReference type="Pfam" id="PF07690">
    <property type="entry name" value="MFS_1"/>
    <property type="match status" value="1"/>
</dbReference>
<feature type="transmembrane region" description="Helical" evidence="7">
    <location>
        <begin position="71"/>
        <end position="89"/>
    </location>
</feature>
<dbReference type="InterPro" id="IPR050171">
    <property type="entry name" value="MFS_Transporters"/>
</dbReference>
<dbReference type="PANTHER" id="PTHR23517">
    <property type="entry name" value="RESISTANCE PROTEIN MDTM, PUTATIVE-RELATED-RELATED"/>
    <property type="match status" value="1"/>
</dbReference>
<protein>
    <submittedName>
        <fullName evidence="9">Predicted arabinose efflux permease, MFS family</fullName>
    </submittedName>
</protein>
<dbReference type="GO" id="GO:0022857">
    <property type="term" value="F:transmembrane transporter activity"/>
    <property type="evidence" value="ECO:0007669"/>
    <property type="project" value="InterPro"/>
</dbReference>
<keyword evidence="3" id="KW-1003">Cell membrane</keyword>
<dbReference type="OrthoDB" id="3268460at2"/>
<dbReference type="AlphaFoldDB" id="A0A1G9X3U9"/>
<dbReference type="Gene3D" id="1.20.1250.20">
    <property type="entry name" value="MFS general substrate transporter like domains"/>
    <property type="match status" value="2"/>
</dbReference>
<name>A0A1G9X3U9_9BACL</name>
<evidence type="ECO:0000256" key="2">
    <source>
        <dbReference type="ARBA" id="ARBA00022448"/>
    </source>
</evidence>
<feature type="transmembrane region" description="Helical" evidence="7">
    <location>
        <begin position="205"/>
        <end position="225"/>
    </location>
</feature>
<keyword evidence="2" id="KW-0813">Transport</keyword>
<feature type="transmembrane region" description="Helical" evidence="7">
    <location>
        <begin position="245"/>
        <end position="265"/>
    </location>
</feature>
<feature type="transmembrane region" description="Helical" evidence="7">
    <location>
        <begin position="157"/>
        <end position="177"/>
    </location>
</feature>
<keyword evidence="4 7" id="KW-0812">Transmembrane</keyword>
<comment type="subcellular location">
    <subcellularLocation>
        <location evidence="1">Cell membrane</location>
        <topology evidence="1">Multi-pass membrane protein</topology>
    </subcellularLocation>
</comment>
<evidence type="ECO:0000256" key="5">
    <source>
        <dbReference type="ARBA" id="ARBA00022989"/>
    </source>
</evidence>
<evidence type="ECO:0000313" key="10">
    <source>
        <dbReference type="Proteomes" id="UP000199544"/>
    </source>
</evidence>
<dbReference type="SUPFAM" id="SSF103473">
    <property type="entry name" value="MFS general substrate transporter"/>
    <property type="match status" value="1"/>
</dbReference>
<sequence length="397" mass="42704">MPKSLWLLIIGMVLNVTGSSFLWPVNTIYIHEHLEKSLTVAGIVLMINSGAGVLGNLAGGLLFDRLGGYRAILSGVSITLVALVLLVFYHTFLFYAFLLAVIGFGMGMTFPSMYAMAGTVWKEGGRKAFNAIYVAQNVGVALGAAAGGFVASYSFQWSFIGNASLCAVFFLLVLFGFKEMSSKASEIAPETILTQNRRIQNKTMFTGLLILCAGYLLAWICYVQWQSTIAVFTQETGISLKLYSLLWTVNGALIVLLQPVLAYVLKKWAAAAKTQILAGYVIFILSFVIVCQAESFSGFLGAMVVLTLGEMLVWPGIPSIANELAPAGRAGFYQGIVNSTATAGRMIGPSFGGILADIWGMNAVFGVIFGLYLISMALTQVYDRKIAAGELSQKKTV</sequence>
<feature type="transmembrane region" description="Helical" evidence="7">
    <location>
        <begin position="358"/>
        <end position="378"/>
    </location>
</feature>
<evidence type="ECO:0000256" key="1">
    <source>
        <dbReference type="ARBA" id="ARBA00004651"/>
    </source>
</evidence>
<evidence type="ECO:0000313" key="9">
    <source>
        <dbReference type="EMBL" id="SDM91231.1"/>
    </source>
</evidence>
<dbReference type="RefSeq" id="WP_090235069.1">
    <property type="nucleotide sequence ID" value="NZ_FNHW01000001.1"/>
</dbReference>
<feature type="transmembrane region" description="Helical" evidence="7">
    <location>
        <begin position="95"/>
        <end position="116"/>
    </location>
</feature>
<feature type="transmembrane region" description="Helical" evidence="7">
    <location>
        <begin position="38"/>
        <end position="59"/>
    </location>
</feature>
<evidence type="ECO:0000256" key="3">
    <source>
        <dbReference type="ARBA" id="ARBA00022475"/>
    </source>
</evidence>
<evidence type="ECO:0000256" key="7">
    <source>
        <dbReference type="SAM" id="Phobius"/>
    </source>
</evidence>
<reference evidence="10" key="1">
    <citation type="submission" date="2016-10" db="EMBL/GenBank/DDBJ databases">
        <authorList>
            <person name="Varghese N."/>
            <person name="Submissions S."/>
        </authorList>
    </citation>
    <scope>NUCLEOTIDE SEQUENCE [LARGE SCALE GENOMIC DNA]</scope>
    <source>
        <strain evidence="10">CGMCC 1.6854</strain>
    </source>
</reference>
<dbReference type="GO" id="GO:0005886">
    <property type="term" value="C:plasma membrane"/>
    <property type="evidence" value="ECO:0007669"/>
    <property type="project" value="UniProtKB-SubCell"/>
</dbReference>
<evidence type="ECO:0000256" key="4">
    <source>
        <dbReference type="ARBA" id="ARBA00022692"/>
    </source>
</evidence>
<dbReference type="EMBL" id="FNHW01000001">
    <property type="protein sequence ID" value="SDM91231.1"/>
    <property type="molecule type" value="Genomic_DNA"/>
</dbReference>
<dbReference type="Proteomes" id="UP000199544">
    <property type="component" value="Unassembled WGS sequence"/>
</dbReference>
<gene>
    <name evidence="9" type="ORF">SAMN04488137_2548</name>
</gene>
<keyword evidence="10" id="KW-1185">Reference proteome</keyword>